<dbReference type="eggNOG" id="COG0695">
    <property type="taxonomic scope" value="Bacteria"/>
</dbReference>
<organism evidence="1 2">
    <name type="scientific">Cycloclasticus zancles 78-ME</name>
    <dbReference type="NCBI Taxonomy" id="1198232"/>
    <lineage>
        <taxon>Bacteria</taxon>
        <taxon>Pseudomonadati</taxon>
        <taxon>Pseudomonadota</taxon>
        <taxon>Gammaproteobacteria</taxon>
        <taxon>Thiotrichales</taxon>
        <taxon>Piscirickettsiaceae</taxon>
        <taxon>Cycloclasticus</taxon>
    </lineage>
</organism>
<dbReference type="Gene3D" id="3.40.30.10">
    <property type="entry name" value="Glutaredoxin"/>
    <property type="match status" value="1"/>
</dbReference>
<dbReference type="InterPro" id="IPR008554">
    <property type="entry name" value="Glutaredoxin-like"/>
</dbReference>
<sequence>MIAELTFYTTEGCHLCEDAKTLLQQLLSDYPDQYQVEIVDIVCVDSLIEQYGTRIPVIKQNGLTADLGWPFDYKGLLRFLGENIE</sequence>
<dbReference type="InterPro" id="IPR036249">
    <property type="entry name" value="Thioredoxin-like_sf"/>
</dbReference>
<dbReference type="PATRIC" id="fig|1198232.3.peg.554"/>
<name>S5TV37_9GAMM</name>
<dbReference type="RefSeq" id="WP_020932078.1">
    <property type="nucleotide sequence ID" value="NC_021917.1"/>
</dbReference>
<dbReference type="HOGENOM" id="CLU_125054_4_2_6"/>
<dbReference type="Pfam" id="PF05768">
    <property type="entry name" value="Glrx-like"/>
    <property type="match status" value="1"/>
</dbReference>
<keyword evidence="2" id="KW-1185">Reference proteome</keyword>
<dbReference type="AlphaFoldDB" id="S5TV37"/>
<dbReference type="KEGG" id="cza:CYCME_0547"/>
<dbReference type="Proteomes" id="UP000015380">
    <property type="component" value="Chromosome"/>
</dbReference>
<evidence type="ECO:0000313" key="1">
    <source>
        <dbReference type="EMBL" id="AGS38888.1"/>
    </source>
</evidence>
<keyword evidence="1" id="KW-0413">Isomerase</keyword>
<protein>
    <submittedName>
        <fullName evidence="1">Thiol-disulfide isomerase and thioredoxins</fullName>
    </submittedName>
</protein>
<reference evidence="2" key="2">
    <citation type="journal article" date="2016" name="Environ. Microbiol. Rep.">
        <title>Analysis of defence systems and a conjugative IncP-1 plasmid in the marine polyaromatic hydrocarbons-degrading bacterium Cycloclasticus sp. 78-ME.</title>
        <authorList>
            <person name="Yakimov M.M."/>
            <person name="Crisafi F."/>
            <person name="Messina E."/>
            <person name="Smedile F."/>
            <person name="Lopatina A."/>
            <person name="Denaro R."/>
            <person name="Pieper D.H."/>
            <person name="Golyshin P.N."/>
            <person name="Giuliano L."/>
        </authorList>
    </citation>
    <scope>NUCLEOTIDE SEQUENCE [LARGE SCALE GENOMIC DNA]</scope>
    <source>
        <strain evidence="2">78-ME</strain>
    </source>
</reference>
<reference evidence="1 2" key="1">
    <citation type="submission" date="2013-05" db="EMBL/GenBank/DDBJ databases">
        <title>Between feast and famine: a lifestyle of most important marine PAH-degrading bacterium Cycloclasticus sp. 7ME.</title>
        <authorList>
            <person name="Yakimov M.M."/>
            <person name="Messina E."/>
            <person name="Genovese M."/>
            <person name="Denaro R."/>
            <person name="Crisafi F."/>
            <person name="Russo D."/>
            <person name="Cappello S."/>
            <person name="Santisi S."/>
            <person name="Smedile F."/>
            <person name="Golyshina O.V."/>
            <person name="Tran H."/>
            <person name="Pieper D.H."/>
            <person name="Golyshin P.N."/>
            <person name="Giuliano L."/>
        </authorList>
    </citation>
    <scope>NUCLEOTIDE SEQUENCE [LARGE SCALE GENOMIC DNA]</scope>
    <source>
        <strain evidence="1 2">78-ME</strain>
    </source>
</reference>
<proteinExistence type="predicted"/>
<dbReference type="GO" id="GO:0016853">
    <property type="term" value="F:isomerase activity"/>
    <property type="evidence" value="ECO:0007669"/>
    <property type="project" value="UniProtKB-KW"/>
</dbReference>
<accession>S5TV37</accession>
<gene>
    <name evidence="1" type="ORF">CYCME_0547</name>
</gene>
<dbReference type="SUPFAM" id="SSF52833">
    <property type="entry name" value="Thioredoxin-like"/>
    <property type="match status" value="1"/>
</dbReference>
<evidence type="ECO:0000313" key="2">
    <source>
        <dbReference type="Proteomes" id="UP000015380"/>
    </source>
</evidence>
<dbReference type="EMBL" id="CP005996">
    <property type="protein sequence ID" value="AGS38888.1"/>
    <property type="molecule type" value="Genomic_DNA"/>
</dbReference>